<dbReference type="OMA" id="CQEFRTS"/>
<dbReference type="InParanoid" id="A8NBQ7"/>
<sequence length="260" mass="28829">MRMHNSQYINAIRQGHAYGKEVYVSPPPHPHRASHPSTYDSLDLSQSITPEQQIQMKVMLKHQLNQGQVSNMPHGFPFHYVPDYHGGAKISYGPYEFRQELDLSSHWGPRCVWTAKFSFVPPTSRRDGQYVWTISLPTVSSCSRNSRASREAGYTIAAEVQLDAGIAGTPYFAKVQSNESKIIPRALAISLEFSAKLRICLADHQLVAALTPSMKGSRALPAVGDIVYLGTNTEGQQQLLYVLDHRTMSPKFSAAASAGR</sequence>
<protein>
    <submittedName>
        <fullName evidence="2">Uncharacterized protein</fullName>
    </submittedName>
</protein>
<organism evidence="2 3">
    <name type="scientific">Coprinopsis cinerea (strain Okayama-7 / 130 / ATCC MYA-4618 / FGSC 9003)</name>
    <name type="common">Inky cap fungus</name>
    <name type="synonym">Hormographiella aspergillata</name>
    <dbReference type="NCBI Taxonomy" id="240176"/>
    <lineage>
        <taxon>Eukaryota</taxon>
        <taxon>Fungi</taxon>
        <taxon>Dikarya</taxon>
        <taxon>Basidiomycota</taxon>
        <taxon>Agaricomycotina</taxon>
        <taxon>Agaricomycetes</taxon>
        <taxon>Agaricomycetidae</taxon>
        <taxon>Agaricales</taxon>
        <taxon>Agaricineae</taxon>
        <taxon>Psathyrellaceae</taxon>
        <taxon>Coprinopsis</taxon>
    </lineage>
</organism>
<reference evidence="2 3" key="1">
    <citation type="journal article" date="2010" name="Proc. Natl. Acad. Sci. U.S.A.">
        <title>Insights into evolution of multicellular fungi from the assembled chromosomes of the mushroom Coprinopsis cinerea (Coprinus cinereus).</title>
        <authorList>
            <person name="Stajich J.E."/>
            <person name="Wilke S.K."/>
            <person name="Ahren D."/>
            <person name="Au C.H."/>
            <person name="Birren B.W."/>
            <person name="Borodovsky M."/>
            <person name="Burns C."/>
            <person name="Canback B."/>
            <person name="Casselton L.A."/>
            <person name="Cheng C.K."/>
            <person name="Deng J."/>
            <person name="Dietrich F.S."/>
            <person name="Fargo D.C."/>
            <person name="Farman M.L."/>
            <person name="Gathman A.C."/>
            <person name="Goldberg J."/>
            <person name="Guigo R."/>
            <person name="Hoegger P.J."/>
            <person name="Hooker J.B."/>
            <person name="Huggins A."/>
            <person name="James T.Y."/>
            <person name="Kamada T."/>
            <person name="Kilaru S."/>
            <person name="Kodira C."/>
            <person name="Kues U."/>
            <person name="Kupfer D."/>
            <person name="Kwan H.S."/>
            <person name="Lomsadze A."/>
            <person name="Li W."/>
            <person name="Lilly W.W."/>
            <person name="Ma L.J."/>
            <person name="Mackey A.J."/>
            <person name="Manning G."/>
            <person name="Martin F."/>
            <person name="Muraguchi H."/>
            <person name="Natvig D.O."/>
            <person name="Palmerini H."/>
            <person name="Ramesh M.A."/>
            <person name="Rehmeyer C.J."/>
            <person name="Roe B.A."/>
            <person name="Shenoy N."/>
            <person name="Stanke M."/>
            <person name="Ter-Hovhannisyan V."/>
            <person name="Tunlid A."/>
            <person name="Velagapudi R."/>
            <person name="Vision T.J."/>
            <person name="Zeng Q."/>
            <person name="Zolan M.E."/>
            <person name="Pukkila P.J."/>
        </authorList>
    </citation>
    <scope>NUCLEOTIDE SEQUENCE [LARGE SCALE GENOMIC DNA]</scope>
    <source>
        <strain evidence="3">Okayama-7 / 130 / ATCC MYA-4618 / FGSC 9003</strain>
    </source>
</reference>
<keyword evidence="3" id="KW-1185">Reference proteome</keyword>
<dbReference type="KEGG" id="cci:CC1G_02517"/>
<dbReference type="VEuPathDB" id="FungiDB:CC1G_02517"/>
<feature type="region of interest" description="Disordered" evidence="1">
    <location>
        <begin position="23"/>
        <end position="43"/>
    </location>
</feature>
<dbReference type="Proteomes" id="UP000001861">
    <property type="component" value="Unassembled WGS sequence"/>
</dbReference>
<proteinExistence type="predicted"/>
<evidence type="ECO:0000313" key="3">
    <source>
        <dbReference type="Proteomes" id="UP000001861"/>
    </source>
</evidence>
<dbReference type="OrthoDB" id="2937383at2759"/>
<evidence type="ECO:0000313" key="2">
    <source>
        <dbReference type="EMBL" id="EAU89628.1"/>
    </source>
</evidence>
<dbReference type="GeneID" id="6008739"/>
<name>A8NBQ7_COPC7</name>
<comment type="caution">
    <text evidence="2">The sequence shown here is derived from an EMBL/GenBank/DDBJ whole genome shotgun (WGS) entry which is preliminary data.</text>
</comment>
<accession>A8NBQ7</accession>
<gene>
    <name evidence="2" type="ORF">CC1G_02517</name>
</gene>
<dbReference type="AlphaFoldDB" id="A8NBQ7"/>
<dbReference type="RefSeq" id="XP_001832255.1">
    <property type="nucleotide sequence ID" value="XM_001832203.1"/>
</dbReference>
<dbReference type="EMBL" id="AACS02000009">
    <property type="protein sequence ID" value="EAU89628.1"/>
    <property type="molecule type" value="Genomic_DNA"/>
</dbReference>
<evidence type="ECO:0000256" key="1">
    <source>
        <dbReference type="SAM" id="MobiDB-lite"/>
    </source>
</evidence>